<keyword evidence="3" id="KW-1185">Reference proteome</keyword>
<proteinExistence type="predicted"/>
<dbReference type="EMBL" id="JARBHB010000010">
    <property type="protein sequence ID" value="KAJ8874220.1"/>
    <property type="molecule type" value="Genomic_DNA"/>
</dbReference>
<feature type="region of interest" description="Disordered" evidence="1">
    <location>
        <begin position="283"/>
        <end position="307"/>
    </location>
</feature>
<evidence type="ECO:0000256" key="1">
    <source>
        <dbReference type="SAM" id="MobiDB-lite"/>
    </source>
</evidence>
<feature type="region of interest" description="Disordered" evidence="1">
    <location>
        <begin position="456"/>
        <end position="477"/>
    </location>
</feature>
<gene>
    <name evidence="2" type="ORF">PR048_025062</name>
</gene>
<evidence type="ECO:0000313" key="3">
    <source>
        <dbReference type="Proteomes" id="UP001159363"/>
    </source>
</evidence>
<reference evidence="2 3" key="1">
    <citation type="submission" date="2023-02" db="EMBL/GenBank/DDBJ databases">
        <title>LHISI_Scaffold_Assembly.</title>
        <authorList>
            <person name="Stuart O.P."/>
            <person name="Cleave R."/>
            <person name="Magrath M.J.L."/>
            <person name="Mikheyev A.S."/>
        </authorList>
    </citation>
    <scope>NUCLEOTIDE SEQUENCE [LARGE SCALE GENOMIC DNA]</scope>
    <source>
        <strain evidence="2">Daus_M_001</strain>
        <tissue evidence="2">Leg muscle</tissue>
    </source>
</reference>
<dbReference type="Proteomes" id="UP001159363">
    <property type="component" value="Chromosome 9"/>
</dbReference>
<accession>A0ABQ9GQB3</accession>
<sequence>MSYSSAKSTHAANLSSSAICCNIKKQNSSRFIKSAGTNVFIAVSELVEHGRRRATSSLDVSALPDLRAVASSRLARRREGCLFSPRRLPEKTFQRARRMTTCRPPKSVYKPAFGITQGGKDQSNRHQMFSAEYQVNSHLADKVIVSRDTNLNTLRGCRGGVVARLLVSKLVRFPTVSLLDFRTLWESCRTMPLVGGFSRGSPVSHHFIILALLYTHLTSPSSALKTSMFRAVQISTLTHSIHRFVEDGCGRRFVTRSIKSAGVELSVDGAMWECSDGRKESIPRKLTGNMQSSPRLPRASDSAGNRTRNVVRGRCAKVSNIAAPCHVQMKQRHCGGDLRWWTERMVGRGTHLSTSQIAGKCHPLSAWSSEGRTCSSNPSGACGCYSSFTHDVNSQIQALFIHPQPHNLPPCVGWRDEKETRVRLQTEVIRDGASFTGNRDWGRNGKESAMAFVRDPSQHSHGVISENHGKPKSGWPDRVLPNASRIRYIRRNVGSPTTFYWLNHVLVRVTCLRMSHEDSVSELRNPEWLGRGRTRHQQPMELQGRGDRAVSALASHQDEPGSIPGRVTGLSHVGIVSDDAVGRRVFSGISRFPRPFIPTLFHTHRNHPRRLSNPASCAVLHRQLLYFTLKLVTRQAVRKRHTWFAESTRQFWHMRCRGNTRGLGKVNNARDATWLQSRAVTASGLIGHARGTSVCLMFVRREWAPRPVWRGQIVCRAGRECRVVAGCRLTAGRASRTPDRWLTNRLRQGRSALIVETLSNSCASMCICTCVFKHLSLGPDRSKLSGKHADVTPGSRTHGTPVGVPYVGHAVEVMALAPKAESRVLCRVATTSYGLL</sequence>
<organism evidence="2 3">
    <name type="scientific">Dryococelus australis</name>
    <dbReference type="NCBI Taxonomy" id="614101"/>
    <lineage>
        <taxon>Eukaryota</taxon>
        <taxon>Metazoa</taxon>
        <taxon>Ecdysozoa</taxon>
        <taxon>Arthropoda</taxon>
        <taxon>Hexapoda</taxon>
        <taxon>Insecta</taxon>
        <taxon>Pterygota</taxon>
        <taxon>Neoptera</taxon>
        <taxon>Polyneoptera</taxon>
        <taxon>Phasmatodea</taxon>
        <taxon>Verophasmatodea</taxon>
        <taxon>Anareolatae</taxon>
        <taxon>Phasmatidae</taxon>
        <taxon>Eurycanthinae</taxon>
        <taxon>Dryococelus</taxon>
    </lineage>
</organism>
<name>A0ABQ9GQB3_9NEOP</name>
<evidence type="ECO:0000313" key="2">
    <source>
        <dbReference type="EMBL" id="KAJ8874220.1"/>
    </source>
</evidence>
<protein>
    <submittedName>
        <fullName evidence="2">Uncharacterized protein</fullName>
    </submittedName>
</protein>
<comment type="caution">
    <text evidence="2">The sequence shown here is derived from an EMBL/GenBank/DDBJ whole genome shotgun (WGS) entry which is preliminary data.</text>
</comment>